<evidence type="ECO:0000313" key="2">
    <source>
        <dbReference type="Proteomes" id="UP000016496"/>
    </source>
</evidence>
<reference evidence="1 2" key="1">
    <citation type="submission" date="2013-08" db="EMBL/GenBank/DDBJ databases">
        <authorList>
            <person name="Weinstock G."/>
            <person name="Sodergren E."/>
            <person name="Wylie T."/>
            <person name="Fulton L."/>
            <person name="Fulton R."/>
            <person name="Fronick C."/>
            <person name="O'Laughlin M."/>
            <person name="Godfrey J."/>
            <person name="Miner T."/>
            <person name="Herter B."/>
            <person name="Appelbaum E."/>
            <person name="Cordes M."/>
            <person name="Lek S."/>
            <person name="Wollam A."/>
            <person name="Pepin K.H."/>
            <person name="Palsikar V.B."/>
            <person name="Mitreva M."/>
            <person name="Wilson R.K."/>
        </authorList>
    </citation>
    <scope>NUCLEOTIDE SEQUENCE [LARGE SCALE GENOMIC DNA]</scope>
    <source>
        <strain evidence="1 2">F0041</strain>
    </source>
</reference>
<gene>
    <name evidence="1" type="ORF">HMPREF1981_03556</name>
</gene>
<protein>
    <submittedName>
        <fullName evidence="1">Uncharacterized protein</fullName>
    </submittedName>
</protein>
<accession>U2BRP0</accession>
<comment type="caution">
    <text evidence="1">The sequence shown here is derived from an EMBL/GenBank/DDBJ whole genome shotgun (WGS) entry which is preliminary data.</text>
</comment>
<organism evidence="1 2">
    <name type="scientific">Bacteroides pyogenes F0041</name>
    <dbReference type="NCBI Taxonomy" id="1321819"/>
    <lineage>
        <taxon>Bacteria</taxon>
        <taxon>Pseudomonadati</taxon>
        <taxon>Bacteroidota</taxon>
        <taxon>Bacteroidia</taxon>
        <taxon>Bacteroidales</taxon>
        <taxon>Bacteroidaceae</taxon>
        <taxon>Bacteroides</taxon>
    </lineage>
</organism>
<dbReference type="AlphaFoldDB" id="U2BRP0"/>
<dbReference type="EMBL" id="AWSV01000182">
    <property type="protein sequence ID" value="ERI80819.1"/>
    <property type="molecule type" value="Genomic_DNA"/>
</dbReference>
<name>U2BRP0_9BACE</name>
<dbReference type="Proteomes" id="UP000016496">
    <property type="component" value="Unassembled WGS sequence"/>
</dbReference>
<evidence type="ECO:0000313" key="1">
    <source>
        <dbReference type="EMBL" id="ERI80819.1"/>
    </source>
</evidence>
<dbReference type="PATRIC" id="fig|1321819.3.peg.3278"/>
<sequence length="141" mass="15789">MVAFHTDAANIGKPALSAPKIVDFLFITSLCVVKKRENTSTKLQNAGGDNYRKLFVYMADAAKKRQNAGGDNYRKLFVYMAGAAKKRQNAGGNRFLPSRTRPDERGVCFRRNGHICLPRCPYILTVVAIYTHHGSHIYSPR</sequence>
<dbReference type="HOGENOM" id="CLU_1821556_0_0_10"/>
<proteinExistence type="predicted"/>